<dbReference type="InterPro" id="IPR045214">
    <property type="entry name" value="Surf1/Surf4"/>
</dbReference>
<dbReference type="CDD" id="cd06662">
    <property type="entry name" value="SURF1"/>
    <property type="match status" value="1"/>
</dbReference>
<dbReference type="Pfam" id="PF02104">
    <property type="entry name" value="SURF1"/>
    <property type="match status" value="1"/>
</dbReference>
<comment type="subcellular location">
    <subcellularLocation>
        <location evidence="1">Membrane</location>
    </subcellularLocation>
</comment>
<accession>A0A0F9S8R4</accession>
<keyword evidence="2 5" id="KW-0812">Transmembrane</keyword>
<sequence length="226" mass="24877">MRRTLFLLIIGLGGASLLIALGVWQIQRLAWKQAIVSDINTRIAAAPVDLPQAIDPTTDAYLPVKASGFLDNEEIHVLVSKKDVGAGYRIITPFQLKDGRRIMVDRGFAIAADKDNDRVGGPASVTGNLQWPQETDGFTPSPDMAENIWFARDVPAMAQTLETLPILLVARTSTPAESDISPLPVDTSRIPNDHLQYAITWFSLAAIWLGMSLFFLRRRRAPKAES</sequence>
<gene>
    <name evidence="6" type="ORF">LCGC14_0483090</name>
</gene>
<organism evidence="6">
    <name type="scientific">marine sediment metagenome</name>
    <dbReference type="NCBI Taxonomy" id="412755"/>
    <lineage>
        <taxon>unclassified sequences</taxon>
        <taxon>metagenomes</taxon>
        <taxon>ecological metagenomes</taxon>
    </lineage>
</organism>
<dbReference type="PANTHER" id="PTHR23427:SF2">
    <property type="entry name" value="SURFEIT LOCUS PROTEIN 1"/>
    <property type="match status" value="1"/>
</dbReference>
<dbReference type="InterPro" id="IPR002994">
    <property type="entry name" value="Surf1/Shy1"/>
</dbReference>
<reference evidence="6" key="1">
    <citation type="journal article" date="2015" name="Nature">
        <title>Complex archaea that bridge the gap between prokaryotes and eukaryotes.</title>
        <authorList>
            <person name="Spang A."/>
            <person name="Saw J.H."/>
            <person name="Jorgensen S.L."/>
            <person name="Zaremba-Niedzwiedzka K."/>
            <person name="Martijn J."/>
            <person name="Lind A.E."/>
            <person name="van Eijk R."/>
            <person name="Schleper C."/>
            <person name="Guy L."/>
            <person name="Ettema T.J."/>
        </authorList>
    </citation>
    <scope>NUCLEOTIDE SEQUENCE</scope>
</reference>
<evidence type="ECO:0008006" key="7">
    <source>
        <dbReference type="Google" id="ProtNLM"/>
    </source>
</evidence>
<dbReference type="PROSITE" id="PS50895">
    <property type="entry name" value="SURF1"/>
    <property type="match status" value="1"/>
</dbReference>
<dbReference type="PANTHER" id="PTHR23427">
    <property type="entry name" value="SURFEIT LOCUS PROTEIN"/>
    <property type="match status" value="1"/>
</dbReference>
<dbReference type="AlphaFoldDB" id="A0A0F9S8R4"/>
<keyword evidence="4 5" id="KW-0472">Membrane</keyword>
<dbReference type="GO" id="GO:0016020">
    <property type="term" value="C:membrane"/>
    <property type="evidence" value="ECO:0007669"/>
    <property type="project" value="UniProtKB-SubCell"/>
</dbReference>
<comment type="caution">
    <text evidence="6">The sequence shown here is derived from an EMBL/GenBank/DDBJ whole genome shotgun (WGS) entry which is preliminary data.</text>
</comment>
<evidence type="ECO:0000313" key="6">
    <source>
        <dbReference type="EMBL" id="KKN65265.1"/>
    </source>
</evidence>
<evidence type="ECO:0000256" key="4">
    <source>
        <dbReference type="ARBA" id="ARBA00023136"/>
    </source>
</evidence>
<proteinExistence type="predicted"/>
<evidence type="ECO:0000256" key="1">
    <source>
        <dbReference type="ARBA" id="ARBA00004370"/>
    </source>
</evidence>
<keyword evidence="3 5" id="KW-1133">Transmembrane helix</keyword>
<dbReference type="EMBL" id="LAZR01000529">
    <property type="protein sequence ID" value="KKN65265.1"/>
    <property type="molecule type" value="Genomic_DNA"/>
</dbReference>
<protein>
    <recommendedName>
        <fullName evidence="7">SURF1-like protein</fullName>
    </recommendedName>
</protein>
<evidence type="ECO:0000256" key="3">
    <source>
        <dbReference type="ARBA" id="ARBA00022989"/>
    </source>
</evidence>
<evidence type="ECO:0000256" key="5">
    <source>
        <dbReference type="SAM" id="Phobius"/>
    </source>
</evidence>
<feature type="transmembrane region" description="Helical" evidence="5">
    <location>
        <begin position="195"/>
        <end position="216"/>
    </location>
</feature>
<evidence type="ECO:0000256" key="2">
    <source>
        <dbReference type="ARBA" id="ARBA00022692"/>
    </source>
</evidence>
<name>A0A0F9S8R4_9ZZZZ</name>